<accession>A0A420W3N3</accession>
<keyword evidence="1" id="KW-0808">Transferase</keyword>
<protein>
    <submittedName>
        <fullName evidence="1">Glycosyl transferase</fullName>
    </submittedName>
</protein>
<dbReference type="SUPFAM" id="SSF53448">
    <property type="entry name" value="Nucleotide-diphospho-sugar transferases"/>
    <property type="match status" value="1"/>
</dbReference>
<comment type="caution">
    <text evidence="1">The sequence shown here is derived from an EMBL/GenBank/DDBJ whole genome shotgun (WGS) entry which is preliminary data.</text>
</comment>
<keyword evidence="2" id="KW-1185">Reference proteome</keyword>
<evidence type="ECO:0000313" key="1">
    <source>
        <dbReference type="EMBL" id="RKO73167.1"/>
    </source>
</evidence>
<dbReference type="InterPro" id="IPR029044">
    <property type="entry name" value="Nucleotide-diphossugar_trans"/>
</dbReference>
<gene>
    <name evidence="1" type="ORF">D7322_00345</name>
</gene>
<dbReference type="AlphaFoldDB" id="A0A420W3N3"/>
<dbReference type="Proteomes" id="UP000282423">
    <property type="component" value="Unassembled WGS sequence"/>
</dbReference>
<sequence length="329" mass="38947">MYNYCTLFNSLYLSRGLAMYRSLEKWARSFHLYIFAFDDACYETLTKLQLPKATIIPLSDFEDEQLLAVKPTRTTGEYCWTCTPSIILYSIRNYGLSNCTYLDADLFFYADPEVLIEEAKGASVIITPHRYSPMYEDSESGGTYCVQFVYFKNSDEGLAVLEWWRAACIEWCYNRREPGRFGDQKYLDVWTSMFTGVHVLEHLGGGVAPWNVQQYDFTHRIGQVWGKELVRQHVFPVIFYHFHALKYAEKDSFTLSDYYTLNDNDIEFLYKPYIRVLTSAGREIKALSRHVVAHETHEIPRIRKSLRRMYHLYIHGKFRQFYHQSYFLR</sequence>
<dbReference type="OrthoDB" id="186344at2"/>
<dbReference type="GO" id="GO:0016740">
    <property type="term" value="F:transferase activity"/>
    <property type="evidence" value="ECO:0007669"/>
    <property type="project" value="UniProtKB-KW"/>
</dbReference>
<name>A0A420W3N3_9SPHI</name>
<evidence type="ECO:0000313" key="2">
    <source>
        <dbReference type="Proteomes" id="UP000282423"/>
    </source>
</evidence>
<proteinExistence type="predicted"/>
<dbReference type="RefSeq" id="WP_121120506.1">
    <property type="nucleotide sequence ID" value="NZ_RBWS01000001.1"/>
</dbReference>
<reference evidence="1 2" key="1">
    <citation type="submission" date="2018-10" db="EMBL/GenBank/DDBJ databases">
        <title>Sphingobacterium sp. M05W1-28.</title>
        <authorList>
            <person name="Cai H."/>
        </authorList>
    </citation>
    <scope>NUCLEOTIDE SEQUENCE [LARGE SCALE GENOMIC DNA]</scope>
    <source>
        <strain evidence="1 2">M05W1-28</strain>
    </source>
</reference>
<organism evidence="1 2">
    <name type="scientific">Sphingobacterium puteale</name>
    <dbReference type="NCBI Taxonomy" id="2420510"/>
    <lineage>
        <taxon>Bacteria</taxon>
        <taxon>Pseudomonadati</taxon>
        <taxon>Bacteroidota</taxon>
        <taxon>Sphingobacteriia</taxon>
        <taxon>Sphingobacteriales</taxon>
        <taxon>Sphingobacteriaceae</taxon>
        <taxon>Sphingobacterium</taxon>
    </lineage>
</organism>
<dbReference type="EMBL" id="RBWS01000001">
    <property type="protein sequence ID" value="RKO73167.1"/>
    <property type="molecule type" value="Genomic_DNA"/>
</dbReference>